<name>A0A451G455_9GAMM</name>
<keyword evidence="3" id="KW-1185">Reference proteome</keyword>
<dbReference type="EMBL" id="CP035033">
    <property type="protein sequence ID" value="QAB14240.1"/>
    <property type="molecule type" value="Genomic_DNA"/>
</dbReference>
<sequence length="242" mass="25701">MLKKTLPFLLAIPSVGFASGAKIDFLNFDSQTQFQDFAKDLTGALSTKTLEPAEPLGLPGFDIGISYNMSNLKNDSMDHVSNNGGKSIDTITLHAVKGLPFDLNFGLDYSQALNSNIQVWGAKLSYALIEGGTLYPAVNISANYTQTTGIDALTFNGYGAEVGVSKGFANFTPYASLGMVTGNVKAREDNTGAAGPDLQDETVSMPKAAIGVNINLLVMDVLVAFNQIGEVSTYSIKAGYRF</sequence>
<accession>A0A451G455</accession>
<evidence type="ECO:0000313" key="2">
    <source>
        <dbReference type="EMBL" id="QAB14240.1"/>
    </source>
</evidence>
<evidence type="ECO:0000313" key="3">
    <source>
        <dbReference type="Proteomes" id="UP000285478"/>
    </source>
</evidence>
<feature type="signal peptide" evidence="1">
    <location>
        <begin position="1"/>
        <end position="18"/>
    </location>
</feature>
<dbReference type="Proteomes" id="UP000285478">
    <property type="component" value="Chromosome"/>
</dbReference>
<feature type="chain" id="PRO_5019201628" description="Outer membrane protein beta-barrel domain-containing protein" evidence="1">
    <location>
        <begin position="19"/>
        <end position="242"/>
    </location>
</feature>
<keyword evidence="1" id="KW-0732">Signal</keyword>
<gene>
    <name evidence="2" type="ORF">EPV75_00410</name>
</gene>
<reference evidence="2 3" key="1">
    <citation type="journal article" date="2018" name="Environ. Microbiol.">
        <title>Genomes of ubiquitous marine and hypersaline Hydrogenovibrio, Thiomicrorhabdus and Thiomicrospira spp. encode a diversity of mechanisms to sustain chemolithoautotrophy in heterogeneous environments.</title>
        <authorList>
            <person name="Scott K.M."/>
            <person name="Williams J."/>
            <person name="Porter C.M.B."/>
            <person name="Russel S."/>
            <person name="Harmer T.L."/>
            <person name="Paul J.H."/>
            <person name="Antonen K.M."/>
            <person name="Bridges M.K."/>
            <person name="Camper G.J."/>
            <person name="Campla C.K."/>
            <person name="Casella L.G."/>
            <person name="Chase E."/>
            <person name="Conrad J.W."/>
            <person name="Cruz M.C."/>
            <person name="Dunlap D.S."/>
            <person name="Duran L."/>
            <person name="Fahsbender E.M."/>
            <person name="Goldsmith D.B."/>
            <person name="Keeley R.F."/>
            <person name="Kondoff M.R."/>
            <person name="Kussy B.I."/>
            <person name="Lane M.K."/>
            <person name="Lawler S."/>
            <person name="Leigh B.A."/>
            <person name="Lewis C."/>
            <person name="Lostal L.M."/>
            <person name="Marking D."/>
            <person name="Mancera P.A."/>
            <person name="McClenthan E.C."/>
            <person name="McIntyre E.A."/>
            <person name="Mine J.A."/>
            <person name="Modi S."/>
            <person name="Moore B.D."/>
            <person name="Morgan W.A."/>
            <person name="Nelson K.M."/>
            <person name="Nguyen K.N."/>
            <person name="Ogburn N."/>
            <person name="Parrino D.G."/>
            <person name="Pedapudi A.D."/>
            <person name="Pelham R.P."/>
            <person name="Preece A.M."/>
            <person name="Rampersad E.A."/>
            <person name="Richardson J.C."/>
            <person name="Rodgers C.M."/>
            <person name="Schaffer B.L."/>
            <person name="Sheridan N.E."/>
            <person name="Solone M.R."/>
            <person name="Staley Z.R."/>
            <person name="Tabuchi M."/>
            <person name="Waide R.J."/>
            <person name="Wanjugi P.W."/>
            <person name="Young S."/>
            <person name="Clum A."/>
            <person name="Daum C."/>
            <person name="Huntemann M."/>
            <person name="Ivanova N."/>
            <person name="Kyrpides N."/>
            <person name="Mikhailova N."/>
            <person name="Palaniappan K."/>
            <person name="Pillay M."/>
            <person name="Reddy T.B.K."/>
            <person name="Shapiro N."/>
            <person name="Stamatis D."/>
            <person name="Varghese N."/>
            <person name="Woyke T."/>
            <person name="Boden R."/>
            <person name="Freyermuth S.K."/>
            <person name="Kerfeld C.A."/>
        </authorList>
    </citation>
    <scope>NUCLEOTIDE SEQUENCE [LARGE SCALE GENOMIC DNA]</scope>
    <source>
        <strain evidence="2 3">JR-2</strain>
    </source>
</reference>
<dbReference type="RefSeq" id="WP_128384091.1">
    <property type="nucleotide sequence ID" value="NZ_CP035033.1"/>
</dbReference>
<protein>
    <recommendedName>
        <fullName evidence="4">Outer membrane protein beta-barrel domain-containing protein</fullName>
    </recommendedName>
</protein>
<evidence type="ECO:0000256" key="1">
    <source>
        <dbReference type="SAM" id="SignalP"/>
    </source>
</evidence>
<dbReference type="KEGG" id="htr:EPV75_00410"/>
<evidence type="ECO:0008006" key="4">
    <source>
        <dbReference type="Google" id="ProtNLM"/>
    </source>
</evidence>
<dbReference type="AlphaFoldDB" id="A0A451G455"/>
<proteinExistence type="predicted"/>
<organism evidence="2 3">
    <name type="scientific">Hydrogenovibrio thermophilus</name>
    <dbReference type="NCBI Taxonomy" id="265883"/>
    <lineage>
        <taxon>Bacteria</taxon>
        <taxon>Pseudomonadati</taxon>
        <taxon>Pseudomonadota</taxon>
        <taxon>Gammaproteobacteria</taxon>
        <taxon>Thiotrichales</taxon>
        <taxon>Piscirickettsiaceae</taxon>
        <taxon>Hydrogenovibrio</taxon>
    </lineage>
</organism>
<dbReference type="SUPFAM" id="SSF56935">
    <property type="entry name" value="Porins"/>
    <property type="match status" value="1"/>
</dbReference>